<dbReference type="Gene3D" id="3.30.43.10">
    <property type="entry name" value="Uridine Diphospho-n-acetylenolpyruvylglucosamine Reductase, domain 2"/>
    <property type="match status" value="1"/>
</dbReference>
<dbReference type="Gene3D" id="3.30.390.50">
    <property type="entry name" value="CO dehydrogenase flavoprotein, C-terminal domain"/>
    <property type="match status" value="1"/>
</dbReference>
<dbReference type="PANTHER" id="PTHR42659">
    <property type="entry name" value="XANTHINE DEHYDROGENASE SUBUNIT C-RELATED"/>
    <property type="match status" value="1"/>
</dbReference>
<reference evidence="4 5" key="1">
    <citation type="submission" date="2023-04" db="EMBL/GenBank/DDBJ databases">
        <title>Jannaschia ovalis sp. nov., a marine bacterium isolated from sea tidal flat.</title>
        <authorList>
            <person name="Kwon D.Y."/>
            <person name="Kim J.-J."/>
        </authorList>
    </citation>
    <scope>NUCLEOTIDE SEQUENCE [LARGE SCALE GENOMIC DNA]</scope>
    <source>
        <strain evidence="4 5">GRR-S6-38</strain>
    </source>
</reference>
<dbReference type="Pfam" id="PF03450">
    <property type="entry name" value="CO_deh_flav_C"/>
    <property type="match status" value="1"/>
</dbReference>
<proteinExistence type="predicted"/>
<dbReference type="Gene3D" id="3.30.465.10">
    <property type="match status" value="2"/>
</dbReference>
<keyword evidence="2" id="KW-0274">FAD</keyword>
<dbReference type="InterPro" id="IPR016169">
    <property type="entry name" value="FAD-bd_PCMH_sub2"/>
</dbReference>
<dbReference type="SUPFAM" id="SSF55447">
    <property type="entry name" value="CO dehydrogenase flavoprotein C-terminal domain-like"/>
    <property type="match status" value="1"/>
</dbReference>
<dbReference type="InterPro" id="IPR051312">
    <property type="entry name" value="Diverse_Substr_Oxidored"/>
</dbReference>
<dbReference type="InterPro" id="IPR016167">
    <property type="entry name" value="FAD-bd_PCMH_sub1"/>
</dbReference>
<sequence length="332" mass="34229">MKNFAYTRAGSLSAAAEAASAEGADIIAGGTTMVDLMKIGVRNPDALVDISGLSELEGHEIGADRIRLGALARMSTVADDPDVIAAFPALSESLWKAASPQLRNAATLGGNILQRTRCPYFRDTAYSQCNKRNPGSGCAALDGGETTLHAIFGGSEACVAMYPGDLAATLVAFDATVATRGPGGTRTIPFAELHVLPGDTPEIETVLEPGEIVTAIELPVVPAMRASHYLKARDRESYAFAAASAAVGLEMDGDTVRDVRIGLGGVAAVPWRATAAEDSLRGSPLTEATAREAGRIAFADAQPLEGSAYKIALGADVVAGALLQAKSRMGGE</sequence>
<dbReference type="InterPro" id="IPR005107">
    <property type="entry name" value="CO_DH_flav_C"/>
</dbReference>
<dbReference type="InterPro" id="IPR036318">
    <property type="entry name" value="FAD-bd_PCMH-like_sf"/>
</dbReference>
<dbReference type="PROSITE" id="PS51387">
    <property type="entry name" value="FAD_PCMH"/>
    <property type="match status" value="1"/>
</dbReference>
<dbReference type="SMART" id="SM01092">
    <property type="entry name" value="CO_deh_flav_C"/>
    <property type="match status" value="1"/>
</dbReference>
<dbReference type="Proteomes" id="UP001243420">
    <property type="component" value="Chromosome"/>
</dbReference>
<name>A0ABY8LF58_9RHOB</name>
<dbReference type="InterPro" id="IPR016166">
    <property type="entry name" value="FAD-bd_PCMH"/>
</dbReference>
<keyword evidence="1" id="KW-0285">Flavoprotein</keyword>
<evidence type="ECO:0000256" key="1">
    <source>
        <dbReference type="ARBA" id="ARBA00022630"/>
    </source>
</evidence>
<accession>A0ABY8LF58</accession>
<organism evidence="4 5">
    <name type="scientific">Jannaschia ovalis</name>
    <dbReference type="NCBI Taxonomy" id="3038773"/>
    <lineage>
        <taxon>Bacteria</taxon>
        <taxon>Pseudomonadati</taxon>
        <taxon>Pseudomonadota</taxon>
        <taxon>Alphaproteobacteria</taxon>
        <taxon>Rhodobacterales</taxon>
        <taxon>Roseobacteraceae</taxon>
        <taxon>Jannaschia</taxon>
    </lineage>
</organism>
<feature type="domain" description="FAD-binding PCMH-type" evidence="3">
    <location>
        <begin position="1"/>
        <end position="223"/>
    </location>
</feature>
<dbReference type="RefSeq" id="WP_279965476.1">
    <property type="nucleotide sequence ID" value="NZ_CP122537.1"/>
</dbReference>
<evidence type="ECO:0000256" key="2">
    <source>
        <dbReference type="ARBA" id="ARBA00022827"/>
    </source>
</evidence>
<dbReference type="InterPro" id="IPR036683">
    <property type="entry name" value="CO_DH_flav_C_dom_sf"/>
</dbReference>
<evidence type="ECO:0000313" key="5">
    <source>
        <dbReference type="Proteomes" id="UP001243420"/>
    </source>
</evidence>
<dbReference type="EMBL" id="CP122537">
    <property type="protein sequence ID" value="WGH78725.1"/>
    <property type="molecule type" value="Genomic_DNA"/>
</dbReference>
<dbReference type="Pfam" id="PF00941">
    <property type="entry name" value="FAD_binding_5"/>
    <property type="match status" value="1"/>
</dbReference>
<evidence type="ECO:0000313" key="4">
    <source>
        <dbReference type="EMBL" id="WGH78725.1"/>
    </source>
</evidence>
<dbReference type="SUPFAM" id="SSF56176">
    <property type="entry name" value="FAD-binding/transporter-associated domain-like"/>
    <property type="match status" value="1"/>
</dbReference>
<dbReference type="InterPro" id="IPR002346">
    <property type="entry name" value="Mopterin_DH_FAD-bd"/>
</dbReference>
<protein>
    <submittedName>
        <fullName evidence="4">FAD binding domain-containing protein</fullName>
    </submittedName>
</protein>
<evidence type="ECO:0000259" key="3">
    <source>
        <dbReference type="PROSITE" id="PS51387"/>
    </source>
</evidence>
<dbReference type="PANTHER" id="PTHR42659:SF1">
    <property type="entry name" value="OXIDOREDUCTASE"/>
    <property type="match status" value="1"/>
</dbReference>
<gene>
    <name evidence="4" type="ORF">P8627_00235</name>
</gene>
<keyword evidence="5" id="KW-1185">Reference proteome</keyword>